<reference evidence="3 4" key="1">
    <citation type="submission" date="2018-05" db="EMBL/GenBank/DDBJ databases">
        <title>A metagenomic window into the 2 km-deep terrestrial subsurface aquifer revealed taxonomically and functionally diverse microbial community comprising novel uncultured bacterial lineages.</title>
        <authorList>
            <person name="Kadnikov V.V."/>
            <person name="Mardanov A.V."/>
            <person name="Beletsky A.V."/>
            <person name="Banks D."/>
            <person name="Pimenov N.V."/>
            <person name="Frank Y.A."/>
            <person name="Karnachuk O.V."/>
            <person name="Ravin N.V."/>
        </authorList>
    </citation>
    <scope>NUCLEOTIDE SEQUENCE [LARGE SCALE GENOMIC DNA]</scope>
    <source>
        <strain evidence="3">BY</strain>
    </source>
</reference>
<dbReference type="AlphaFoldDB" id="A0A2Z4Y5Z3"/>
<dbReference type="KEGG" id="schv:BRCON_1068"/>
<dbReference type="InterPro" id="IPR016035">
    <property type="entry name" value="Acyl_Trfase/lysoPLipase"/>
</dbReference>
<dbReference type="SUPFAM" id="SSF52151">
    <property type="entry name" value="FabD/lysophospholipase-like"/>
    <property type="match status" value="1"/>
</dbReference>
<organism evidence="3 4">
    <name type="scientific">Sumerlaea chitinivorans</name>
    <dbReference type="NCBI Taxonomy" id="2250252"/>
    <lineage>
        <taxon>Bacteria</taxon>
        <taxon>Candidatus Sumerlaeota</taxon>
        <taxon>Candidatus Sumerlaeia</taxon>
        <taxon>Candidatus Sumerlaeales</taxon>
        <taxon>Candidatus Sumerlaeaceae</taxon>
        <taxon>Candidatus Sumerlaea</taxon>
    </lineage>
</organism>
<dbReference type="Pfam" id="PF01734">
    <property type="entry name" value="Patatin"/>
    <property type="match status" value="1"/>
</dbReference>
<evidence type="ECO:0000313" key="3">
    <source>
        <dbReference type="EMBL" id="AXA35845.1"/>
    </source>
</evidence>
<name>A0A2Z4Y5Z3_SUMC1</name>
<dbReference type="EMBL" id="CP030759">
    <property type="protein sequence ID" value="AXA35845.1"/>
    <property type="molecule type" value="Genomic_DNA"/>
</dbReference>
<evidence type="ECO:0000256" key="1">
    <source>
        <dbReference type="ARBA" id="ARBA00023098"/>
    </source>
</evidence>
<feature type="domain" description="PNPLA" evidence="2">
    <location>
        <begin position="80"/>
        <end position="341"/>
    </location>
</feature>
<keyword evidence="1" id="KW-0443">Lipid metabolism</keyword>
<evidence type="ECO:0000259" key="2">
    <source>
        <dbReference type="Pfam" id="PF01734"/>
    </source>
</evidence>
<accession>A0A2Z4Y5Z3</accession>
<sequence length="474" mass="52886">MTAIQLFQGMRGRIFLFLAVGCVLVVQPKLTEAQTNYSPASSAYHNIVRVGANKPLTPEQRRRDYKLTPRYPGRPLVMMSIAGGGSRAAYYTACVMEQLAQIPSPSGKGSILDEVRVISTISAGSLAAAWYVLHYDERHQPDFFERFKKAMSANLQWRAYGHMAVFPPLALQLVATPITRTDLLANEMERLLGAGMVTFDNLRELETRPHDPPPTLIINGTALNSGQRVVMTNLPPSRFPTQLAEVGPSVSLSPTDQGILQRLVQPLTFEDFGSDIGSFRLAQAVAASAAYPVALAPVRLNIYPDHVPRELLGRADEALLESKYLYVADGGVYENEGMDPLISLIRTLPANQPIFLIAIDASQRMETVRVTGHKIWDPFSVVRKLYDIGTLRPLAYYGSILGQYHNPDAFDGVMIRMEGYEETTDRFLQSIPTMFKLSSRHRRALDQAAFENVERMRGELRRAYLRLSNTKGKR</sequence>
<gene>
    <name evidence="3" type="ORF">BRCON_1068</name>
</gene>
<protein>
    <submittedName>
        <fullName evidence="3">Lipoprotein, putative</fullName>
    </submittedName>
</protein>
<keyword evidence="3" id="KW-0449">Lipoprotein</keyword>
<dbReference type="GO" id="GO:0006629">
    <property type="term" value="P:lipid metabolic process"/>
    <property type="evidence" value="ECO:0007669"/>
    <property type="project" value="UniProtKB-KW"/>
</dbReference>
<dbReference type="Gene3D" id="3.40.1090.10">
    <property type="entry name" value="Cytosolic phospholipase A2 catalytic domain"/>
    <property type="match status" value="2"/>
</dbReference>
<dbReference type="InterPro" id="IPR002641">
    <property type="entry name" value="PNPLA_dom"/>
</dbReference>
<proteinExistence type="predicted"/>
<dbReference type="Proteomes" id="UP000262583">
    <property type="component" value="Chromosome"/>
</dbReference>
<evidence type="ECO:0000313" key="4">
    <source>
        <dbReference type="Proteomes" id="UP000262583"/>
    </source>
</evidence>